<evidence type="ECO:0000256" key="2">
    <source>
        <dbReference type="ARBA" id="ARBA00034247"/>
    </source>
</evidence>
<dbReference type="GO" id="GO:0052621">
    <property type="term" value="F:diguanylate cyclase activity"/>
    <property type="evidence" value="ECO:0007669"/>
    <property type="project" value="UniProtKB-EC"/>
</dbReference>
<dbReference type="NCBIfam" id="TIGR00254">
    <property type="entry name" value="GGDEF"/>
    <property type="match status" value="1"/>
</dbReference>
<dbReference type="InterPro" id="IPR029787">
    <property type="entry name" value="Nucleotide_cyclase"/>
</dbReference>
<dbReference type="Pfam" id="PF00990">
    <property type="entry name" value="GGDEF"/>
    <property type="match status" value="1"/>
</dbReference>
<dbReference type="InterPro" id="IPR050469">
    <property type="entry name" value="Diguanylate_Cyclase"/>
</dbReference>
<name>A0A1H3J932_9BURK</name>
<dbReference type="InterPro" id="IPR043128">
    <property type="entry name" value="Rev_trsase/Diguanyl_cyclase"/>
</dbReference>
<proteinExistence type="predicted"/>
<evidence type="ECO:0000313" key="6">
    <source>
        <dbReference type="EMBL" id="SDY36520.1"/>
    </source>
</evidence>
<dbReference type="SMART" id="SM00267">
    <property type="entry name" value="GGDEF"/>
    <property type="match status" value="1"/>
</dbReference>
<evidence type="ECO:0000256" key="1">
    <source>
        <dbReference type="ARBA" id="ARBA00012528"/>
    </source>
</evidence>
<evidence type="ECO:0000313" key="7">
    <source>
        <dbReference type="Proteomes" id="UP000183417"/>
    </source>
</evidence>
<organism evidence="6 7">
    <name type="scientific">Delftia lacustris</name>
    <dbReference type="NCBI Taxonomy" id="558537"/>
    <lineage>
        <taxon>Bacteria</taxon>
        <taxon>Pseudomonadati</taxon>
        <taxon>Pseudomonadota</taxon>
        <taxon>Betaproteobacteria</taxon>
        <taxon>Burkholderiales</taxon>
        <taxon>Comamonadaceae</taxon>
        <taxon>Delftia</taxon>
    </lineage>
</organism>
<dbReference type="Proteomes" id="UP000183417">
    <property type="component" value="Unassembled WGS sequence"/>
</dbReference>
<reference evidence="6 7" key="1">
    <citation type="submission" date="2016-10" db="EMBL/GenBank/DDBJ databases">
        <authorList>
            <person name="de Groot N.N."/>
        </authorList>
    </citation>
    <scope>NUCLEOTIDE SEQUENCE [LARGE SCALE GENOMIC DNA]</scope>
    <source>
        <strain evidence="6 7">LMG 24775</strain>
    </source>
</reference>
<keyword evidence="3" id="KW-1133">Transmembrane helix</keyword>
<dbReference type="PROSITE" id="PS50885">
    <property type="entry name" value="HAMP"/>
    <property type="match status" value="1"/>
</dbReference>
<evidence type="ECO:0000256" key="3">
    <source>
        <dbReference type="SAM" id="Phobius"/>
    </source>
</evidence>
<comment type="catalytic activity">
    <reaction evidence="2">
        <text>2 GTP = 3',3'-c-di-GMP + 2 diphosphate</text>
        <dbReference type="Rhea" id="RHEA:24898"/>
        <dbReference type="ChEBI" id="CHEBI:33019"/>
        <dbReference type="ChEBI" id="CHEBI:37565"/>
        <dbReference type="ChEBI" id="CHEBI:58805"/>
        <dbReference type="EC" id="2.7.7.65"/>
    </reaction>
</comment>
<keyword evidence="3" id="KW-0472">Membrane</keyword>
<dbReference type="AlphaFoldDB" id="A0A1H3J932"/>
<dbReference type="EMBL" id="FNPE01000004">
    <property type="protein sequence ID" value="SDY36520.1"/>
    <property type="molecule type" value="Genomic_DNA"/>
</dbReference>
<dbReference type="InterPro" id="IPR000160">
    <property type="entry name" value="GGDEF_dom"/>
</dbReference>
<dbReference type="PROSITE" id="PS50887">
    <property type="entry name" value="GGDEF"/>
    <property type="match status" value="1"/>
</dbReference>
<dbReference type="PANTHER" id="PTHR45138:SF9">
    <property type="entry name" value="DIGUANYLATE CYCLASE DGCM-RELATED"/>
    <property type="match status" value="1"/>
</dbReference>
<keyword evidence="3" id="KW-0812">Transmembrane</keyword>
<dbReference type="GeneID" id="94692014"/>
<dbReference type="InterPro" id="IPR003660">
    <property type="entry name" value="HAMP_dom"/>
</dbReference>
<dbReference type="PANTHER" id="PTHR45138">
    <property type="entry name" value="REGULATORY COMPONENTS OF SENSORY TRANSDUCTION SYSTEM"/>
    <property type="match status" value="1"/>
</dbReference>
<dbReference type="GO" id="GO:0007165">
    <property type="term" value="P:signal transduction"/>
    <property type="evidence" value="ECO:0007669"/>
    <property type="project" value="InterPro"/>
</dbReference>
<dbReference type="FunFam" id="3.30.70.270:FF:000001">
    <property type="entry name" value="Diguanylate cyclase domain protein"/>
    <property type="match status" value="1"/>
</dbReference>
<feature type="transmembrane region" description="Helical" evidence="3">
    <location>
        <begin position="149"/>
        <end position="167"/>
    </location>
</feature>
<dbReference type="Gene3D" id="3.30.70.270">
    <property type="match status" value="1"/>
</dbReference>
<dbReference type="CDD" id="cd01949">
    <property type="entry name" value="GGDEF"/>
    <property type="match status" value="1"/>
</dbReference>
<gene>
    <name evidence="6" type="ORF">SAMN05421547_104151</name>
</gene>
<dbReference type="EC" id="2.7.7.65" evidence="1"/>
<feature type="domain" description="GGDEF" evidence="5">
    <location>
        <begin position="280"/>
        <end position="415"/>
    </location>
</feature>
<accession>A0A1H3J932</accession>
<dbReference type="RefSeq" id="WP_074921317.1">
    <property type="nucleotide sequence ID" value="NZ_AP025556.1"/>
</dbReference>
<sequence length="416" mass="46290">MPRFRSIASLLIVRIMLLAVACMLVFGGAHAWWEYRKGQQEFRRSMETVVTNSMISLSAALWDIEPALVHEQVQWLGRLPLVGHVQLRVTSTGEMYEAGEPRDGQAPAVSMAIAAPRHSQSSLPLGELQVWENRGHYLEVLRDSTLRVLLGYALFTALVCLMVAWVMRRELRQPLQQIAGFAASLKPNELSRPLVLERTRRGQHDEIDLVVQGFAQLQHDLRGHIEHLDLLVAQRTGQLQELVEEVKRMSLTDALTGCLNRRAMDERLATEVVQSRDRGAALSVMFVDVDHFKRVNDRHGHAAGDAALREVALRCQRALELDSSAHWMARYGGEEFLIVIPGVAAARAGALAGQLRETVRTTPVHVHGLDLMLTASFGVAQLRGGEGVQQLLQRADAMLYEAKHAGRDCVRVADPA</sequence>
<protein>
    <recommendedName>
        <fullName evidence="1">diguanylate cyclase</fullName>
        <ecNumber evidence="1">2.7.7.65</ecNumber>
    </recommendedName>
</protein>
<feature type="transmembrane region" description="Helical" evidence="3">
    <location>
        <begin position="12"/>
        <end position="33"/>
    </location>
</feature>
<feature type="domain" description="HAMP" evidence="4">
    <location>
        <begin position="169"/>
        <end position="226"/>
    </location>
</feature>
<evidence type="ECO:0000259" key="5">
    <source>
        <dbReference type="PROSITE" id="PS50887"/>
    </source>
</evidence>
<dbReference type="GO" id="GO:0016020">
    <property type="term" value="C:membrane"/>
    <property type="evidence" value="ECO:0007669"/>
    <property type="project" value="InterPro"/>
</dbReference>
<dbReference type="Gene3D" id="6.10.340.10">
    <property type="match status" value="1"/>
</dbReference>
<dbReference type="SUPFAM" id="SSF55073">
    <property type="entry name" value="Nucleotide cyclase"/>
    <property type="match status" value="1"/>
</dbReference>
<evidence type="ECO:0000259" key="4">
    <source>
        <dbReference type="PROSITE" id="PS50885"/>
    </source>
</evidence>